<gene>
    <name evidence="1" type="ORF">MJO28_013688</name>
</gene>
<reference evidence="2" key="2">
    <citation type="journal article" date="2018" name="Mol. Plant Microbe Interact.">
        <title>Genome sequence resources for the wheat stripe rust pathogen (Puccinia striiformis f. sp. tritici) and the barley stripe rust pathogen (Puccinia striiformis f. sp. hordei).</title>
        <authorList>
            <person name="Xia C."/>
            <person name="Wang M."/>
            <person name="Yin C."/>
            <person name="Cornejo O.E."/>
            <person name="Hulbert S.H."/>
            <person name="Chen X."/>
        </authorList>
    </citation>
    <scope>NUCLEOTIDE SEQUENCE [LARGE SCALE GENOMIC DNA]</scope>
    <source>
        <strain evidence="2">93-210</strain>
    </source>
</reference>
<comment type="caution">
    <text evidence="1">The sequence shown here is derived from an EMBL/GenBank/DDBJ whole genome shotgun (WGS) entry which is preliminary data.</text>
</comment>
<keyword evidence="2" id="KW-1185">Reference proteome</keyword>
<protein>
    <submittedName>
        <fullName evidence="1">Uncharacterized protein</fullName>
    </submittedName>
</protein>
<reference evidence="2" key="1">
    <citation type="journal article" date="2018" name="BMC Genomics">
        <title>Genomic insights into host adaptation between the wheat stripe rust pathogen (Puccinia striiformis f. sp. tritici) and the barley stripe rust pathogen (Puccinia striiformis f. sp. hordei).</title>
        <authorList>
            <person name="Xia C."/>
            <person name="Wang M."/>
            <person name="Yin C."/>
            <person name="Cornejo O.E."/>
            <person name="Hulbert S.H."/>
            <person name="Chen X."/>
        </authorList>
    </citation>
    <scope>NUCLEOTIDE SEQUENCE [LARGE SCALE GENOMIC DNA]</scope>
    <source>
        <strain evidence="2">93-210</strain>
    </source>
</reference>
<dbReference type="EMBL" id="CM045878">
    <property type="protein sequence ID" value="KAI7940036.1"/>
    <property type="molecule type" value="Genomic_DNA"/>
</dbReference>
<evidence type="ECO:0000313" key="1">
    <source>
        <dbReference type="EMBL" id="KAI7940036.1"/>
    </source>
</evidence>
<proteinExistence type="predicted"/>
<evidence type="ECO:0000313" key="2">
    <source>
        <dbReference type="Proteomes" id="UP001060170"/>
    </source>
</evidence>
<reference evidence="1 2" key="3">
    <citation type="journal article" date="2022" name="Microbiol. Spectr.">
        <title>Folding features and dynamics of 3D genome architecture in plant fungal pathogens.</title>
        <authorList>
            <person name="Xia C."/>
        </authorList>
    </citation>
    <scope>NUCLEOTIDE SEQUENCE [LARGE SCALE GENOMIC DNA]</scope>
    <source>
        <strain evidence="1 2">93-210</strain>
    </source>
</reference>
<dbReference type="Proteomes" id="UP001060170">
    <property type="component" value="Chromosome 14"/>
</dbReference>
<accession>A0ACC0DVG7</accession>
<sequence>MLLQCDMRLPRDPINGIHLIGSDQPPHPECKANSTSIVALSAVPLGRNPTGVFATSPRLGHI</sequence>
<name>A0ACC0DVG7_9BASI</name>
<organism evidence="1 2">
    <name type="scientific">Puccinia striiformis f. sp. tritici</name>
    <dbReference type="NCBI Taxonomy" id="168172"/>
    <lineage>
        <taxon>Eukaryota</taxon>
        <taxon>Fungi</taxon>
        <taxon>Dikarya</taxon>
        <taxon>Basidiomycota</taxon>
        <taxon>Pucciniomycotina</taxon>
        <taxon>Pucciniomycetes</taxon>
        <taxon>Pucciniales</taxon>
        <taxon>Pucciniaceae</taxon>
        <taxon>Puccinia</taxon>
    </lineage>
</organism>